<dbReference type="RefSeq" id="WP_037266824.1">
    <property type="nucleotide sequence ID" value="NZ_JALZ01000053.1"/>
</dbReference>
<dbReference type="eggNOG" id="ENOG5032V0A">
    <property type="taxonomic scope" value="Bacteria"/>
</dbReference>
<protein>
    <submittedName>
        <fullName evidence="3">Uncharacterized protein</fullName>
    </submittedName>
</protein>
<dbReference type="EMBL" id="JALZ01000053">
    <property type="protein sequence ID" value="ETX12788.1"/>
    <property type="molecule type" value="Genomic_DNA"/>
</dbReference>
<keyword evidence="2" id="KW-1133">Transmembrane helix</keyword>
<evidence type="ECO:0000313" key="4">
    <source>
        <dbReference type="Proteomes" id="UP000022447"/>
    </source>
</evidence>
<keyword evidence="2" id="KW-0472">Membrane</keyword>
<comment type="caution">
    <text evidence="3">The sequence shown here is derived from an EMBL/GenBank/DDBJ whole genome shotgun (WGS) entry which is preliminary data.</text>
</comment>
<organism evidence="3 4">
    <name type="scientific">Roseivivax halodurans JCM 10272</name>
    <dbReference type="NCBI Taxonomy" id="1449350"/>
    <lineage>
        <taxon>Bacteria</taxon>
        <taxon>Pseudomonadati</taxon>
        <taxon>Pseudomonadota</taxon>
        <taxon>Alphaproteobacteria</taxon>
        <taxon>Rhodobacterales</taxon>
        <taxon>Roseobacteraceae</taxon>
        <taxon>Roseivivax</taxon>
    </lineage>
</organism>
<name>X7ECE3_9RHOB</name>
<reference evidence="3 4" key="1">
    <citation type="submission" date="2014-01" db="EMBL/GenBank/DDBJ databases">
        <title>Roseivivax halodurans JCM 10272 Genome Sequencing.</title>
        <authorList>
            <person name="Lai Q."/>
            <person name="Li G."/>
            <person name="Shao Z."/>
        </authorList>
    </citation>
    <scope>NUCLEOTIDE SEQUENCE [LARGE SCALE GENOMIC DNA]</scope>
    <source>
        <strain evidence="3 4">JCM 10272</strain>
    </source>
</reference>
<accession>X7ECE3</accession>
<dbReference type="OrthoDB" id="7406133at2"/>
<feature type="transmembrane region" description="Helical" evidence="2">
    <location>
        <begin position="12"/>
        <end position="35"/>
    </location>
</feature>
<gene>
    <name evidence="3" type="ORF">OCH239_17130</name>
</gene>
<dbReference type="STRING" id="1449350.OCH239_17130"/>
<keyword evidence="2" id="KW-0812">Transmembrane</keyword>
<proteinExistence type="predicted"/>
<sequence length="201" mass="22398">MTWISEHSTLVQTLTSVATALIWLVYLQMLLSGVLRQRRPTLSMNRGSGEGMDAKIILSNLGYEPIYVQDVLVTMDIEGDGESTHYVTDRRELPEEERSEGLRGTTQGPMAMGEYIDLGSVRGILQRAAPNYDTDMLPGLNKITFTALGTGQKPAGATKTYRIVSDDRSIKKLQPESLDTRILTPRQCRRIHDQQGSDVQD</sequence>
<feature type="region of interest" description="Disordered" evidence="1">
    <location>
        <begin position="84"/>
        <end position="109"/>
    </location>
</feature>
<dbReference type="AlphaFoldDB" id="X7ECE3"/>
<evidence type="ECO:0000256" key="1">
    <source>
        <dbReference type="SAM" id="MobiDB-lite"/>
    </source>
</evidence>
<dbReference type="Proteomes" id="UP000022447">
    <property type="component" value="Unassembled WGS sequence"/>
</dbReference>
<evidence type="ECO:0000313" key="3">
    <source>
        <dbReference type="EMBL" id="ETX12788.1"/>
    </source>
</evidence>
<keyword evidence="4" id="KW-1185">Reference proteome</keyword>
<evidence type="ECO:0000256" key="2">
    <source>
        <dbReference type="SAM" id="Phobius"/>
    </source>
</evidence>